<gene>
    <name evidence="10" type="ORF">CJ668_05115</name>
</gene>
<keyword evidence="2" id="KW-0902">Two-component regulatory system</keyword>
<name>A0A2S9TP49_9BACT</name>
<keyword evidence="5" id="KW-0804">Transcription</keyword>
<dbReference type="GO" id="GO:0005829">
    <property type="term" value="C:cytosol"/>
    <property type="evidence" value="ECO:0007669"/>
    <property type="project" value="TreeGrafter"/>
</dbReference>
<feature type="domain" description="OmpR/PhoB-type" evidence="9">
    <location>
        <begin position="134"/>
        <end position="229"/>
    </location>
</feature>
<comment type="caution">
    <text evidence="10">The sequence shown here is derived from an EMBL/GenBank/DDBJ whole genome shotgun (WGS) entry which is preliminary data.</text>
</comment>
<protein>
    <submittedName>
        <fullName evidence="10">DNA-binding response regulator</fullName>
    </submittedName>
</protein>
<dbReference type="SUPFAM" id="SSF46894">
    <property type="entry name" value="C-terminal effector domain of the bipartite response regulators"/>
    <property type="match status" value="1"/>
</dbReference>
<organism evidence="10 11">
    <name type="scientific">Aliarcobacter cryaerophilus</name>
    <dbReference type="NCBI Taxonomy" id="28198"/>
    <lineage>
        <taxon>Bacteria</taxon>
        <taxon>Pseudomonadati</taxon>
        <taxon>Campylobacterota</taxon>
        <taxon>Epsilonproteobacteria</taxon>
        <taxon>Campylobacterales</taxon>
        <taxon>Arcobacteraceae</taxon>
        <taxon>Aliarcobacter</taxon>
    </lineage>
</organism>
<dbReference type="GO" id="GO:0000156">
    <property type="term" value="F:phosphorelay response regulator activity"/>
    <property type="evidence" value="ECO:0007669"/>
    <property type="project" value="TreeGrafter"/>
</dbReference>
<dbReference type="AlphaFoldDB" id="A0A2S9TP49"/>
<dbReference type="SMART" id="SM00862">
    <property type="entry name" value="Trans_reg_C"/>
    <property type="match status" value="1"/>
</dbReference>
<dbReference type="GO" id="GO:0000976">
    <property type="term" value="F:transcription cis-regulatory region binding"/>
    <property type="evidence" value="ECO:0007669"/>
    <property type="project" value="TreeGrafter"/>
</dbReference>
<dbReference type="EMBL" id="NXGD01000005">
    <property type="protein sequence ID" value="PRN00604.1"/>
    <property type="molecule type" value="Genomic_DNA"/>
</dbReference>
<feature type="DNA-binding region" description="OmpR/PhoB-type" evidence="7">
    <location>
        <begin position="134"/>
        <end position="229"/>
    </location>
</feature>
<evidence type="ECO:0000259" key="8">
    <source>
        <dbReference type="PROSITE" id="PS50110"/>
    </source>
</evidence>
<evidence type="ECO:0000256" key="3">
    <source>
        <dbReference type="ARBA" id="ARBA00023015"/>
    </source>
</evidence>
<keyword evidence="1 6" id="KW-0597">Phosphoprotein</keyword>
<evidence type="ECO:0000256" key="7">
    <source>
        <dbReference type="PROSITE-ProRule" id="PRU01091"/>
    </source>
</evidence>
<dbReference type="PROSITE" id="PS50110">
    <property type="entry name" value="RESPONSE_REGULATORY"/>
    <property type="match status" value="1"/>
</dbReference>
<dbReference type="InterPro" id="IPR001867">
    <property type="entry name" value="OmpR/PhoB-type_DNA-bd"/>
</dbReference>
<evidence type="ECO:0000256" key="4">
    <source>
        <dbReference type="ARBA" id="ARBA00023125"/>
    </source>
</evidence>
<dbReference type="PROSITE" id="PS51755">
    <property type="entry name" value="OMPR_PHOB"/>
    <property type="match status" value="1"/>
</dbReference>
<dbReference type="InterPro" id="IPR016032">
    <property type="entry name" value="Sig_transdc_resp-reg_C-effctor"/>
</dbReference>
<dbReference type="InterPro" id="IPR036388">
    <property type="entry name" value="WH-like_DNA-bd_sf"/>
</dbReference>
<evidence type="ECO:0000313" key="10">
    <source>
        <dbReference type="EMBL" id="PRN00604.1"/>
    </source>
</evidence>
<dbReference type="GO" id="GO:0006355">
    <property type="term" value="P:regulation of DNA-templated transcription"/>
    <property type="evidence" value="ECO:0007669"/>
    <property type="project" value="InterPro"/>
</dbReference>
<dbReference type="Gene3D" id="3.40.50.2300">
    <property type="match status" value="1"/>
</dbReference>
<feature type="domain" description="Response regulatory" evidence="8">
    <location>
        <begin position="6"/>
        <end position="121"/>
    </location>
</feature>
<dbReference type="PANTHER" id="PTHR48111">
    <property type="entry name" value="REGULATOR OF RPOS"/>
    <property type="match status" value="1"/>
</dbReference>
<accession>A0A2S9TP49</accession>
<dbReference type="Gene3D" id="1.10.10.10">
    <property type="entry name" value="Winged helix-like DNA-binding domain superfamily/Winged helix DNA-binding domain"/>
    <property type="match status" value="1"/>
</dbReference>
<keyword evidence="3" id="KW-0805">Transcription regulation</keyword>
<dbReference type="SMART" id="SM00448">
    <property type="entry name" value="REC"/>
    <property type="match status" value="1"/>
</dbReference>
<dbReference type="InterPro" id="IPR039420">
    <property type="entry name" value="WalR-like"/>
</dbReference>
<keyword evidence="4 7" id="KW-0238">DNA-binding</keyword>
<evidence type="ECO:0000256" key="2">
    <source>
        <dbReference type="ARBA" id="ARBA00023012"/>
    </source>
</evidence>
<dbReference type="CDD" id="cd17534">
    <property type="entry name" value="REC_DC-like"/>
    <property type="match status" value="1"/>
</dbReference>
<evidence type="ECO:0000259" key="9">
    <source>
        <dbReference type="PROSITE" id="PS51755"/>
    </source>
</evidence>
<dbReference type="SUPFAM" id="SSF52172">
    <property type="entry name" value="CheY-like"/>
    <property type="match status" value="1"/>
</dbReference>
<evidence type="ECO:0000256" key="6">
    <source>
        <dbReference type="PROSITE-ProRule" id="PRU00169"/>
    </source>
</evidence>
<evidence type="ECO:0000256" key="1">
    <source>
        <dbReference type="ARBA" id="ARBA00022553"/>
    </source>
</evidence>
<dbReference type="InterPro" id="IPR001789">
    <property type="entry name" value="Sig_transdc_resp-reg_receiver"/>
</dbReference>
<dbReference type="PANTHER" id="PTHR48111:SF1">
    <property type="entry name" value="TWO-COMPONENT RESPONSE REGULATOR ORR33"/>
    <property type="match status" value="1"/>
</dbReference>
<dbReference type="Pfam" id="PF00072">
    <property type="entry name" value="Response_reg"/>
    <property type="match status" value="1"/>
</dbReference>
<dbReference type="InterPro" id="IPR011006">
    <property type="entry name" value="CheY-like_superfamily"/>
</dbReference>
<evidence type="ECO:0000313" key="11">
    <source>
        <dbReference type="Proteomes" id="UP000238811"/>
    </source>
</evidence>
<proteinExistence type="predicted"/>
<dbReference type="CDD" id="cd00383">
    <property type="entry name" value="trans_reg_C"/>
    <property type="match status" value="1"/>
</dbReference>
<reference evidence="10 11" key="1">
    <citation type="submission" date="2017-09" db="EMBL/GenBank/DDBJ databases">
        <title>Reassesment of A. cryaerophilus.</title>
        <authorList>
            <person name="Perez-Cataluna A."/>
            <person name="Collado L."/>
            <person name="Salgado O."/>
            <person name="Lefinanco V."/>
            <person name="Figueras M.J."/>
        </authorList>
    </citation>
    <scope>NUCLEOTIDE SEQUENCE [LARGE SCALE GENOMIC DNA]</scope>
    <source>
        <strain evidence="10 11">LMG 10229</strain>
    </source>
</reference>
<sequence length="230" mass="26766">MRNMIKILIVEDETIVALDTKSTLIKLGYEVTDIVTTYEEALLSFSKNKPDIILMDIFLKNSLSGIDIAKKVNENSNTAIIFMSAYCDDETLDKAAKIEPFAYLVKPFNRNDLKSSMNIATYKLQKRSEKIDENGKYKLSHDYYYSLEPYLKVYFKNQEIDLTKNERLFLEILIKAKGEVVRFSEIENFIWFDKQISDSTLRTLMHRTTSKFNHKIIKSVSSIGYKINFS</sequence>
<evidence type="ECO:0000256" key="5">
    <source>
        <dbReference type="ARBA" id="ARBA00023163"/>
    </source>
</evidence>
<dbReference type="GO" id="GO:0032993">
    <property type="term" value="C:protein-DNA complex"/>
    <property type="evidence" value="ECO:0007669"/>
    <property type="project" value="TreeGrafter"/>
</dbReference>
<dbReference type="Proteomes" id="UP000238811">
    <property type="component" value="Unassembled WGS sequence"/>
</dbReference>
<dbReference type="Pfam" id="PF00486">
    <property type="entry name" value="Trans_reg_C"/>
    <property type="match status" value="1"/>
</dbReference>
<feature type="modified residue" description="4-aspartylphosphate" evidence="6">
    <location>
        <position position="56"/>
    </location>
</feature>